<proteinExistence type="predicted"/>
<dbReference type="OrthoDB" id="6623070at2"/>
<dbReference type="InterPro" id="IPR046357">
    <property type="entry name" value="PPIase_dom_sf"/>
</dbReference>
<evidence type="ECO:0000259" key="8">
    <source>
        <dbReference type="PROSITE" id="PS50059"/>
    </source>
</evidence>
<feature type="domain" description="PPIase FKBP-type" evidence="8">
    <location>
        <begin position="509"/>
        <end position="595"/>
    </location>
</feature>
<dbReference type="GO" id="GO:0003755">
    <property type="term" value="F:peptidyl-prolyl cis-trans isomerase activity"/>
    <property type="evidence" value="ECO:0007669"/>
    <property type="project" value="UniProtKB-KW"/>
</dbReference>
<dbReference type="InterPro" id="IPR000774">
    <property type="entry name" value="PPIase_FKBP_N"/>
</dbReference>
<dbReference type="RefSeq" id="WP_154679127.1">
    <property type="nucleotide sequence ID" value="NZ_CP046115.1"/>
</dbReference>
<evidence type="ECO:0000256" key="4">
    <source>
        <dbReference type="PROSITE-ProRule" id="PRU00277"/>
    </source>
</evidence>
<feature type="coiled-coil region" evidence="5">
    <location>
        <begin position="100"/>
        <end position="382"/>
    </location>
</feature>
<reference evidence="9 10" key="1">
    <citation type="submission" date="2019-11" db="EMBL/GenBank/DDBJ databases">
        <title>Isolation and Application of One Kind of P-Hydroxybenzoic Acid Degrading Bacterium in Mitigating Cropping Obstacle of Cucumber.</title>
        <authorList>
            <person name="Wu F."/>
            <person name="An Y."/>
        </authorList>
    </citation>
    <scope>NUCLEOTIDE SEQUENCE [LARGE SCALE GENOMIC DNA]</scope>
    <source>
        <strain evidence="9 10">P620</strain>
    </source>
</reference>
<accession>A0A6B8MV59</accession>
<dbReference type="EMBL" id="CP046115">
    <property type="protein sequence ID" value="QGN36611.1"/>
    <property type="molecule type" value="Genomic_DNA"/>
</dbReference>
<evidence type="ECO:0000256" key="3">
    <source>
        <dbReference type="ARBA" id="ARBA00023110"/>
    </source>
</evidence>
<dbReference type="InterPro" id="IPR036944">
    <property type="entry name" value="PPIase_FKBP_N_sf"/>
</dbReference>
<keyword evidence="7" id="KW-0732">Signal</keyword>
<evidence type="ECO:0000256" key="5">
    <source>
        <dbReference type="SAM" id="Coils"/>
    </source>
</evidence>
<dbReference type="PROSITE" id="PS50059">
    <property type="entry name" value="FKBP_PPIASE"/>
    <property type="match status" value="1"/>
</dbReference>
<evidence type="ECO:0000313" key="9">
    <source>
        <dbReference type="EMBL" id="QGN36611.1"/>
    </source>
</evidence>
<gene>
    <name evidence="9" type="ORF">GJ746_04565</name>
</gene>
<dbReference type="Gene3D" id="3.10.50.40">
    <property type="match status" value="1"/>
</dbReference>
<dbReference type="Pfam" id="PF00254">
    <property type="entry name" value="FKBP_C"/>
    <property type="match status" value="1"/>
</dbReference>
<dbReference type="EC" id="5.2.1.8" evidence="2 4"/>
<feature type="chain" id="PRO_5025541953" description="peptidylprolyl isomerase" evidence="7">
    <location>
        <begin position="31"/>
        <end position="604"/>
    </location>
</feature>
<keyword evidence="3 4" id="KW-0697">Rotamase</keyword>
<evidence type="ECO:0000256" key="6">
    <source>
        <dbReference type="SAM" id="MobiDB-lite"/>
    </source>
</evidence>
<feature type="compositionally biased region" description="Polar residues" evidence="6">
    <location>
        <begin position="57"/>
        <end position="66"/>
    </location>
</feature>
<feature type="compositionally biased region" description="Basic and acidic residues" evidence="6">
    <location>
        <begin position="68"/>
        <end position="77"/>
    </location>
</feature>
<organism evidence="9 10">
    <name type="scientific">Klebsiella oxytoca</name>
    <dbReference type="NCBI Taxonomy" id="571"/>
    <lineage>
        <taxon>Bacteria</taxon>
        <taxon>Pseudomonadati</taxon>
        <taxon>Pseudomonadota</taxon>
        <taxon>Gammaproteobacteria</taxon>
        <taxon>Enterobacterales</taxon>
        <taxon>Enterobacteriaceae</taxon>
        <taxon>Klebsiella/Raoultella group</taxon>
        <taxon>Klebsiella</taxon>
    </lineage>
</organism>
<feature type="signal peptide" evidence="7">
    <location>
        <begin position="1"/>
        <end position="30"/>
    </location>
</feature>
<comment type="catalytic activity">
    <reaction evidence="1 4">
        <text>[protein]-peptidylproline (omega=180) = [protein]-peptidylproline (omega=0)</text>
        <dbReference type="Rhea" id="RHEA:16237"/>
        <dbReference type="Rhea" id="RHEA-COMP:10747"/>
        <dbReference type="Rhea" id="RHEA-COMP:10748"/>
        <dbReference type="ChEBI" id="CHEBI:83833"/>
        <dbReference type="ChEBI" id="CHEBI:83834"/>
        <dbReference type="EC" id="5.2.1.8"/>
    </reaction>
</comment>
<name>A0A6B8MV59_KLEOX</name>
<dbReference type="Proteomes" id="UP000427108">
    <property type="component" value="Chromosome"/>
</dbReference>
<keyword evidence="4 9" id="KW-0413">Isomerase</keyword>
<sequence>MNRKIVLNIKLISLAALFSLALSLSPHVRAEKDALVNITSGSSNDSAGPAFLNYAKEQQTQKSNESAKPIEDKDKNNSTKTTNKKSIQKTNEASRQAAIISQKDKTIRQLRQQLEAKESKANTAPDNQKQLTDKIQQLEKQLAEVVAEKQKLINKELSSTAEIKKSIKQLNSTENNVLQQEKKRVAAESAKQKLELQLAEITTEKQSLIKKLAAAETAKQDTASKLTIAVSEKQTLMTKLQAEEKQRQALTEKLAISAPYKNKLAAAEKSQQELTTKLAAADAAQRALKTKLDASETAQKALVAKLTAYETEKQDLTVKLTAAAEEKKALTAKLDSFTASKQQSALQESAVRLQAEKDKALLQANANEINQLKTRLADAESKSGKKATALDLAKEPQQQAYSIGVSMGEEALKVLSTRSSQGVTISKDTVLQGILDAFAGKIALDEKVRNKALFDVSKKVFKNLNKIEQQTISEGKKYQQNFAKQKGVVFKDGVYSRIDYAGEGRILDTDTVTVTIKETLIDGTVINDMEAEGKVWTQTLKSYPPLFLGPIKRLGNHGSITIVIPPELAYGSEGRPPKIPPGATMVYSVRIVDATAAKPQDKKP</sequence>
<dbReference type="GO" id="GO:0006457">
    <property type="term" value="P:protein folding"/>
    <property type="evidence" value="ECO:0007669"/>
    <property type="project" value="InterPro"/>
</dbReference>
<dbReference type="Pfam" id="PF01346">
    <property type="entry name" value="FKBP_N"/>
    <property type="match status" value="1"/>
</dbReference>
<evidence type="ECO:0000313" key="10">
    <source>
        <dbReference type="Proteomes" id="UP000427108"/>
    </source>
</evidence>
<evidence type="ECO:0000256" key="2">
    <source>
        <dbReference type="ARBA" id="ARBA00013194"/>
    </source>
</evidence>
<dbReference type="Gene3D" id="1.10.287.460">
    <property type="entry name" value="Peptidyl-prolyl cis-trans isomerase, FKBP-type, N-terminal domain"/>
    <property type="match status" value="1"/>
</dbReference>
<dbReference type="AlphaFoldDB" id="A0A6B8MV59"/>
<dbReference type="SUPFAM" id="SSF54534">
    <property type="entry name" value="FKBP-like"/>
    <property type="match status" value="1"/>
</dbReference>
<evidence type="ECO:0000256" key="7">
    <source>
        <dbReference type="SAM" id="SignalP"/>
    </source>
</evidence>
<evidence type="ECO:0000256" key="1">
    <source>
        <dbReference type="ARBA" id="ARBA00000971"/>
    </source>
</evidence>
<keyword evidence="5" id="KW-0175">Coiled coil</keyword>
<protein>
    <recommendedName>
        <fullName evidence="2 4">peptidylprolyl isomerase</fullName>
        <ecNumber evidence="2 4">5.2.1.8</ecNumber>
    </recommendedName>
</protein>
<dbReference type="InterPro" id="IPR001179">
    <property type="entry name" value="PPIase_FKBP_dom"/>
</dbReference>
<feature type="region of interest" description="Disordered" evidence="6">
    <location>
        <begin position="57"/>
        <end position="97"/>
    </location>
</feature>